<feature type="non-terminal residue" evidence="2">
    <location>
        <position position="1"/>
    </location>
</feature>
<dbReference type="OrthoDB" id="2439721at2759"/>
<evidence type="ECO:0000313" key="3">
    <source>
        <dbReference type="Proteomes" id="UP000789739"/>
    </source>
</evidence>
<proteinExistence type="predicted"/>
<feature type="region of interest" description="Disordered" evidence="1">
    <location>
        <begin position="163"/>
        <end position="193"/>
    </location>
</feature>
<evidence type="ECO:0000256" key="1">
    <source>
        <dbReference type="SAM" id="MobiDB-lite"/>
    </source>
</evidence>
<reference evidence="2" key="1">
    <citation type="submission" date="2021-06" db="EMBL/GenBank/DDBJ databases">
        <authorList>
            <person name="Kallberg Y."/>
            <person name="Tangrot J."/>
            <person name="Rosling A."/>
        </authorList>
    </citation>
    <scope>NUCLEOTIDE SEQUENCE</scope>
    <source>
        <strain evidence="2">BR232B</strain>
    </source>
</reference>
<evidence type="ECO:0000313" key="2">
    <source>
        <dbReference type="EMBL" id="CAG8651097.1"/>
    </source>
</evidence>
<dbReference type="EMBL" id="CAJVPI010002897">
    <property type="protein sequence ID" value="CAG8651097.1"/>
    <property type="molecule type" value="Genomic_DNA"/>
</dbReference>
<comment type="caution">
    <text evidence="2">The sequence shown here is derived from an EMBL/GenBank/DDBJ whole genome shotgun (WGS) entry which is preliminary data.</text>
</comment>
<organism evidence="2 3">
    <name type="scientific">Paraglomus brasilianum</name>
    <dbReference type="NCBI Taxonomy" id="144538"/>
    <lineage>
        <taxon>Eukaryota</taxon>
        <taxon>Fungi</taxon>
        <taxon>Fungi incertae sedis</taxon>
        <taxon>Mucoromycota</taxon>
        <taxon>Glomeromycotina</taxon>
        <taxon>Glomeromycetes</taxon>
        <taxon>Paraglomerales</taxon>
        <taxon>Paraglomeraceae</taxon>
        <taxon>Paraglomus</taxon>
    </lineage>
</organism>
<feature type="compositionally biased region" description="Basic residues" evidence="1">
    <location>
        <begin position="183"/>
        <end position="193"/>
    </location>
</feature>
<protein>
    <submittedName>
        <fullName evidence="2">3807_t:CDS:1</fullName>
    </submittedName>
</protein>
<name>A0A9N9DVW7_9GLOM</name>
<feature type="non-terminal residue" evidence="2">
    <location>
        <position position="193"/>
    </location>
</feature>
<accession>A0A9N9DVW7</accession>
<gene>
    <name evidence="2" type="ORF">PBRASI_LOCUS10271</name>
</gene>
<dbReference type="AlphaFoldDB" id="A0A9N9DVW7"/>
<dbReference type="Proteomes" id="UP000789739">
    <property type="component" value="Unassembled WGS sequence"/>
</dbReference>
<sequence length="193" mass="22499">TSTLEIDKYFTLKNEWSLPEYLLYRQKCADFQLDKHREHSLYTRGLSTILNMKEASEATIKKAGNALVTFQTEKKSQLVKEFWKSITSSQKRKFTAVAERMALMEEHITDVVSSTFEERILRDEITKQGLIVRSKFAKCLGDTDLEDCSSKRRCLQVDYELPHTPEHQMHHPSILSSSEKTTKPPKRKSTRKR</sequence>
<keyword evidence="3" id="KW-1185">Reference proteome</keyword>